<sequence>MGKITKVIQARHKETMSPWLENFVLTASEAPLPSLPKQLASFPSRWPFSRGDLYHWIPLLNRFDSILEQLCKTYNLSQGPQPRAFGCDLLLNQCKDSIFHNEAAWNENQLMQMGYPPDGDRILAEATLEFTRMLLEHCGNRSIYASSAHLNDLLNSTSLPILISTLKVGVELAQRYQASVKRLAQNTSRLISTALLTNHYNIDLERVQQLAMPFVKTPIASLAATSMYANDLVAVATSDDKQWKEWEDVKVYYFPLDIPTAPMASSDPSRSTIPTIPTTPTPLRKASTAMGAQQLSTPKSRNIPADDSSPITPRTPVLTEDSVNPGQKLFEVPRSVVAALPLHQLVLRCPDDMPSASKYEAFNRLRVAKALGGSLESRRQVLAVRLLAISNLAYIHSDSNFVEKVLRHDSDETRRYQLVYQLSELIHPSTDNSIEVPLWLQSIGLSLLEAMSGIHSKAQDLSSALNTNVNHGILLYVIRKAVAGMASDADDQDDGDHTTELDEWRNSLFSLTLHLSMQPRVGSEMVSAGLMDALVETAFVIFLQANGLDAVSKLLVDTVADTQSWLTTSKPIGPEHRSSAVDYQIPYYKQQTLKWLTRFIHHIMTSAYSFSGNTDRLLRNLAEKSDLLGSLRDIIQAKERYGSVVWTNSVTILSDFINNDPANYAAIMESGMIKTFLEAVTNRSIPAHMADSKRDDSGDDEGSSDSSGISTLVGQDERPHPPSEDVLQNEERGPLAAGILASSDAINIVPHVLSSISLNNSGMKMVVLSRAIDAFFEVFESPAHVKCLDMECDLAQNIGNNFDEFARHHPPLRPCISNAVVDLVARLRFLGLEKSRTAGWGAKLFIASRDGSLLSVNESGELEDASNLSPQVREQAILGDADVDMSDVVAPDESRPSKQGNGESGAHMESITPYIHALANFLAAYLNNATLKMMFIRKGGIELLLDICESPSLPASFGESAASRVLNQVVSQLVEQSPVRALPSLLRRAQASVDVLGPLAAKTRNLPPYFAPFLAPDLGRSRNESETSAAVVTGTTLVKGLLNAQTFIKIIADCFVTTRSSGLSFYPVNVYDYYLTLMPAMAPLPHDPQNKSSPVRDSKIMKP</sequence>
<proteinExistence type="predicted"/>
<comment type="caution">
    <text evidence="4">The sequence shown here is derived from an EMBL/GenBank/DDBJ whole genome shotgun (WGS) entry which is preliminary data.</text>
</comment>
<dbReference type="Proteomes" id="UP000224854">
    <property type="component" value="Unassembled WGS sequence"/>
</dbReference>
<dbReference type="InterPro" id="IPR010314">
    <property type="entry name" value="E3_Ub_ligase_DUF913"/>
</dbReference>
<evidence type="ECO:0008006" key="6">
    <source>
        <dbReference type="Google" id="ProtNLM"/>
    </source>
</evidence>
<feature type="compositionally biased region" description="Polar residues" evidence="1">
    <location>
        <begin position="290"/>
        <end position="300"/>
    </location>
</feature>
<evidence type="ECO:0000313" key="5">
    <source>
        <dbReference type="Proteomes" id="UP000224854"/>
    </source>
</evidence>
<gene>
    <name evidence="4" type="ORF">CDD82_2080</name>
</gene>
<keyword evidence="5" id="KW-1185">Reference proteome</keyword>
<dbReference type="AlphaFoldDB" id="A0A2C5YYZ4"/>
<evidence type="ECO:0000256" key="1">
    <source>
        <dbReference type="SAM" id="MobiDB-lite"/>
    </source>
</evidence>
<feature type="compositionally biased region" description="Low complexity" evidence="1">
    <location>
        <begin position="272"/>
        <end position="282"/>
    </location>
</feature>
<evidence type="ECO:0000313" key="4">
    <source>
        <dbReference type="EMBL" id="PHH83328.1"/>
    </source>
</evidence>
<dbReference type="Pfam" id="PF06012">
    <property type="entry name" value="DUF908"/>
    <property type="match status" value="1"/>
</dbReference>
<name>A0A2C5YYZ4_9HYPO</name>
<accession>A0A2C5YYZ4</accession>
<feature type="domain" description="DUF908" evidence="2">
    <location>
        <begin position="119"/>
        <end position="483"/>
    </location>
</feature>
<feature type="region of interest" description="Disordered" evidence="1">
    <location>
        <begin position="688"/>
        <end position="728"/>
    </location>
</feature>
<feature type="domain" description="DUF913" evidence="3">
    <location>
        <begin position="535"/>
        <end position="955"/>
    </location>
</feature>
<evidence type="ECO:0000259" key="3">
    <source>
        <dbReference type="Pfam" id="PF06025"/>
    </source>
</evidence>
<feature type="compositionally biased region" description="Basic and acidic residues" evidence="1">
    <location>
        <begin position="715"/>
        <end position="728"/>
    </location>
</feature>
<reference evidence="4 5" key="1">
    <citation type="submission" date="2017-06" db="EMBL/GenBank/DDBJ databases">
        <title>Ant-infecting Ophiocordyceps genomes reveal a high diversity of potential behavioral manipulation genes and a possible major role for enterotoxins.</title>
        <authorList>
            <person name="De Bekker C."/>
            <person name="Evans H.C."/>
            <person name="Brachmann A."/>
            <person name="Hughes D.P."/>
        </authorList>
    </citation>
    <scope>NUCLEOTIDE SEQUENCE [LARGE SCALE GENOMIC DNA]</scope>
    <source>
        <strain evidence="4 5">1348a</strain>
    </source>
</reference>
<dbReference type="OrthoDB" id="8068875at2759"/>
<organism evidence="4 5">
    <name type="scientific">Ophiocordyceps australis</name>
    <dbReference type="NCBI Taxonomy" id="1399860"/>
    <lineage>
        <taxon>Eukaryota</taxon>
        <taxon>Fungi</taxon>
        <taxon>Dikarya</taxon>
        <taxon>Ascomycota</taxon>
        <taxon>Pezizomycotina</taxon>
        <taxon>Sordariomycetes</taxon>
        <taxon>Hypocreomycetidae</taxon>
        <taxon>Hypocreales</taxon>
        <taxon>Ophiocordycipitaceae</taxon>
        <taxon>Ophiocordyceps</taxon>
    </lineage>
</organism>
<evidence type="ECO:0000259" key="2">
    <source>
        <dbReference type="Pfam" id="PF06012"/>
    </source>
</evidence>
<protein>
    <recommendedName>
        <fullName evidence="6">HECT-type E3 ubiquitin transferase</fullName>
    </recommendedName>
</protein>
<dbReference type="EMBL" id="NJEU01000017">
    <property type="protein sequence ID" value="PHH83328.1"/>
    <property type="molecule type" value="Genomic_DNA"/>
</dbReference>
<dbReference type="InterPro" id="IPR010309">
    <property type="entry name" value="E3_Ub_ligase_DUF908"/>
</dbReference>
<feature type="region of interest" description="Disordered" evidence="1">
    <location>
        <begin position="264"/>
        <end position="322"/>
    </location>
</feature>
<dbReference type="Pfam" id="PF06025">
    <property type="entry name" value="DUF913"/>
    <property type="match status" value="1"/>
</dbReference>